<sequence length="129" mass="13876">MRQESSHFPALISAGTLDVRGAEACPEPWPCSELSLILLNAAKSSPNLTLLLPSNVPTYFTLEPILFPGLPRVLVMVAACLLPNSTLSSSDSFGNPKCSRKRAALQTSGRPCISYSGFLCRLQLNNLIT</sequence>
<protein>
    <submittedName>
        <fullName evidence="1">Uncharacterized protein</fullName>
    </submittedName>
</protein>
<accession>A0A4Z2GUL5</accession>
<comment type="caution">
    <text evidence="1">The sequence shown here is derived from an EMBL/GenBank/DDBJ whole genome shotgun (WGS) entry which is preliminary data.</text>
</comment>
<keyword evidence="2" id="KW-1185">Reference proteome</keyword>
<dbReference type="EMBL" id="SRLO01000408">
    <property type="protein sequence ID" value="TNN57297.1"/>
    <property type="molecule type" value="Genomic_DNA"/>
</dbReference>
<evidence type="ECO:0000313" key="1">
    <source>
        <dbReference type="EMBL" id="TNN57297.1"/>
    </source>
</evidence>
<name>A0A4Z2GUL5_9TELE</name>
<dbReference type="AlphaFoldDB" id="A0A4Z2GUL5"/>
<proteinExistence type="predicted"/>
<organism evidence="1 2">
    <name type="scientific">Liparis tanakae</name>
    <name type="common">Tanaka's snailfish</name>
    <dbReference type="NCBI Taxonomy" id="230148"/>
    <lineage>
        <taxon>Eukaryota</taxon>
        <taxon>Metazoa</taxon>
        <taxon>Chordata</taxon>
        <taxon>Craniata</taxon>
        <taxon>Vertebrata</taxon>
        <taxon>Euteleostomi</taxon>
        <taxon>Actinopterygii</taxon>
        <taxon>Neopterygii</taxon>
        <taxon>Teleostei</taxon>
        <taxon>Neoteleostei</taxon>
        <taxon>Acanthomorphata</taxon>
        <taxon>Eupercaria</taxon>
        <taxon>Perciformes</taxon>
        <taxon>Cottioidei</taxon>
        <taxon>Cottales</taxon>
        <taxon>Liparidae</taxon>
        <taxon>Liparis</taxon>
    </lineage>
</organism>
<dbReference type="Proteomes" id="UP000314294">
    <property type="component" value="Unassembled WGS sequence"/>
</dbReference>
<gene>
    <name evidence="1" type="ORF">EYF80_032486</name>
</gene>
<reference evidence="1 2" key="1">
    <citation type="submission" date="2019-03" db="EMBL/GenBank/DDBJ databases">
        <title>First draft genome of Liparis tanakae, snailfish: a comprehensive survey of snailfish specific genes.</title>
        <authorList>
            <person name="Kim W."/>
            <person name="Song I."/>
            <person name="Jeong J.-H."/>
            <person name="Kim D."/>
            <person name="Kim S."/>
            <person name="Ryu S."/>
            <person name="Song J.Y."/>
            <person name="Lee S.K."/>
        </authorList>
    </citation>
    <scope>NUCLEOTIDE SEQUENCE [LARGE SCALE GENOMIC DNA]</scope>
    <source>
        <tissue evidence="1">Muscle</tissue>
    </source>
</reference>
<evidence type="ECO:0000313" key="2">
    <source>
        <dbReference type="Proteomes" id="UP000314294"/>
    </source>
</evidence>